<dbReference type="VEuPathDB" id="FungiDB:TRICI_004288"/>
<dbReference type="PROSITE" id="PS50002">
    <property type="entry name" value="SH3"/>
    <property type="match status" value="1"/>
</dbReference>
<dbReference type="InterPro" id="IPR036028">
    <property type="entry name" value="SH3-like_dom_sf"/>
</dbReference>
<dbReference type="AlphaFoldDB" id="A0A642V0Q5"/>
<feature type="compositionally biased region" description="Low complexity" evidence="3">
    <location>
        <begin position="208"/>
        <end position="225"/>
    </location>
</feature>
<accession>A0A642V0Q5</accession>
<protein>
    <recommendedName>
        <fullName evidence="4">SH3 domain-containing protein</fullName>
    </recommendedName>
</protein>
<dbReference type="SMART" id="SM00326">
    <property type="entry name" value="SH3"/>
    <property type="match status" value="1"/>
</dbReference>
<dbReference type="Proteomes" id="UP000761534">
    <property type="component" value="Unassembled WGS sequence"/>
</dbReference>
<evidence type="ECO:0000256" key="3">
    <source>
        <dbReference type="SAM" id="MobiDB-lite"/>
    </source>
</evidence>
<evidence type="ECO:0000256" key="1">
    <source>
        <dbReference type="ARBA" id="ARBA00022443"/>
    </source>
</evidence>
<dbReference type="Pfam" id="PF14604">
    <property type="entry name" value="SH3_9"/>
    <property type="match status" value="1"/>
</dbReference>
<dbReference type="FunFam" id="2.30.30.40:FF:000283">
    <property type="entry name" value="NAP1-binding protein 2"/>
    <property type="match status" value="1"/>
</dbReference>
<feature type="region of interest" description="Disordered" evidence="3">
    <location>
        <begin position="190"/>
        <end position="246"/>
    </location>
</feature>
<feature type="region of interest" description="Disordered" evidence="3">
    <location>
        <begin position="1"/>
        <end position="37"/>
    </location>
</feature>
<evidence type="ECO:0000313" key="5">
    <source>
        <dbReference type="EMBL" id="KAA8909985.1"/>
    </source>
</evidence>
<evidence type="ECO:0000259" key="4">
    <source>
        <dbReference type="PROSITE" id="PS50002"/>
    </source>
</evidence>
<name>A0A642V0Q5_9ASCO</name>
<feature type="region of interest" description="Disordered" evidence="3">
    <location>
        <begin position="60"/>
        <end position="89"/>
    </location>
</feature>
<reference evidence="5" key="1">
    <citation type="journal article" date="2019" name="G3 (Bethesda)">
        <title>Genome Assemblies of Two Rare Opportunistic Yeast Pathogens: Diutina rugosa (syn. Candida rugosa) and Trichomonascus ciferrii (syn. Candida ciferrii).</title>
        <authorList>
            <person name="Mixao V."/>
            <person name="Saus E."/>
            <person name="Hansen A.P."/>
            <person name="Lass-Florl C."/>
            <person name="Gabaldon T."/>
        </authorList>
    </citation>
    <scope>NUCLEOTIDE SEQUENCE</scope>
    <source>
        <strain evidence="5">CBS 4856</strain>
    </source>
</reference>
<feature type="compositionally biased region" description="Polar residues" evidence="3">
    <location>
        <begin position="7"/>
        <end position="24"/>
    </location>
</feature>
<gene>
    <name evidence="5" type="ORF">TRICI_004288</name>
</gene>
<proteinExistence type="predicted"/>
<keyword evidence="6" id="KW-1185">Reference proteome</keyword>
<dbReference type="InterPro" id="IPR001452">
    <property type="entry name" value="SH3_domain"/>
</dbReference>
<feature type="domain" description="SH3" evidence="4">
    <location>
        <begin position="119"/>
        <end position="180"/>
    </location>
</feature>
<dbReference type="OrthoDB" id="19092at2759"/>
<keyword evidence="1 2" id="KW-0728">SH3 domain</keyword>
<evidence type="ECO:0000256" key="2">
    <source>
        <dbReference type="PROSITE-ProRule" id="PRU00192"/>
    </source>
</evidence>
<evidence type="ECO:0000313" key="6">
    <source>
        <dbReference type="Proteomes" id="UP000761534"/>
    </source>
</evidence>
<organism evidence="5 6">
    <name type="scientific">Trichomonascus ciferrii</name>
    <dbReference type="NCBI Taxonomy" id="44093"/>
    <lineage>
        <taxon>Eukaryota</taxon>
        <taxon>Fungi</taxon>
        <taxon>Dikarya</taxon>
        <taxon>Ascomycota</taxon>
        <taxon>Saccharomycotina</taxon>
        <taxon>Dipodascomycetes</taxon>
        <taxon>Dipodascales</taxon>
        <taxon>Trichomonascaceae</taxon>
        <taxon>Trichomonascus</taxon>
        <taxon>Trichomonascus ciferrii complex</taxon>
    </lineage>
</organism>
<dbReference type="EMBL" id="SWFS01000329">
    <property type="protein sequence ID" value="KAA8909985.1"/>
    <property type="molecule type" value="Genomic_DNA"/>
</dbReference>
<dbReference type="Gene3D" id="2.30.30.40">
    <property type="entry name" value="SH3 Domains"/>
    <property type="match status" value="1"/>
</dbReference>
<dbReference type="SUPFAM" id="SSF50044">
    <property type="entry name" value="SH3-domain"/>
    <property type="match status" value="1"/>
</dbReference>
<comment type="caution">
    <text evidence="5">The sequence shown here is derived from an EMBL/GenBank/DDBJ whole genome shotgun (WGS) entry which is preliminary data.</text>
</comment>
<sequence>MAGNLDLRQSSSGDLATPDIQLSTTDDDATTEGESSLPRFESALAYARVRDFAYPEFHPLHYGVPQPPPSASSSDEGRYLDDGPPWQEDADLASPVIKSHDVGDRISREYEFSVASADEIHGRAVALFDFTPENENEAPLREGQLIWVSYRHGQGWLVAEDPDTGETGLVPEEYVELIPNHEARRIHEAQLAAAAAQQHDNDNDNDDNNSSNNHNSNVNTNINNDGSPDSFHSPQALPEDEQQHHQHNANLVALSNLDLNKP</sequence>